<evidence type="ECO:0000313" key="1">
    <source>
        <dbReference type="EMBL" id="TZF85247.1"/>
    </source>
</evidence>
<protein>
    <submittedName>
        <fullName evidence="1">Uncharacterized protein</fullName>
    </submittedName>
</protein>
<gene>
    <name evidence="1" type="ORF">FW784_12405</name>
</gene>
<evidence type="ECO:0000313" key="2">
    <source>
        <dbReference type="Proteomes" id="UP000323164"/>
    </source>
</evidence>
<comment type="caution">
    <text evidence="1">The sequence shown here is derived from an EMBL/GenBank/DDBJ whole genome shotgun (WGS) entry which is preliminary data.</text>
</comment>
<dbReference type="AlphaFoldDB" id="A0A5D8YSA7"/>
<sequence length="183" mass="19652">MDQTIQRLDQEAERAVASLVGQRIQALLSESASIEAGNSLVEVLSVSIQLGKKRFFVLESDWGDTPKEWLDYHCLTARIAAQPRGIKYNPKPPKNGGHYRFDHLSLNLGAEAAVATVEVLESVTVGESESAIYDAGLVITRVDGLRVAVVRADSILGALLIAHSPVDIAAVTSGLSVRSRYGA</sequence>
<dbReference type="Proteomes" id="UP000323164">
    <property type="component" value="Unassembled WGS sequence"/>
</dbReference>
<dbReference type="RefSeq" id="WP_149353650.1">
    <property type="nucleotide sequence ID" value="NZ_VTRV01000174.1"/>
</dbReference>
<accession>A0A5D8YSA7</accession>
<organism evidence="1 2">
    <name type="scientific">Cognatilysobacter lacus</name>
    <dbReference type="NCBI Taxonomy" id="1643323"/>
    <lineage>
        <taxon>Bacteria</taxon>
        <taxon>Pseudomonadati</taxon>
        <taxon>Pseudomonadota</taxon>
        <taxon>Gammaproteobacteria</taxon>
        <taxon>Lysobacterales</taxon>
        <taxon>Lysobacteraceae</taxon>
        <taxon>Cognatilysobacter</taxon>
    </lineage>
</organism>
<dbReference type="OrthoDB" id="9831257at2"/>
<reference evidence="1 2" key="1">
    <citation type="submission" date="2019-08" db="EMBL/GenBank/DDBJ databases">
        <title>Draft genome sequence of Lysobacter sp. UKS-15.</title>
        <authorList>
            <person name="Im W.-T."/>
        </authorList>
    </citation>
    <scope>NUCLEOTIDE SEQUENCE [LARGE SCALE GENOMIC DNA]</scope>
    <source>
        <strain evidence="1 2">UKS-15</strain>
    </source>
</reference>
<dbReference type="EMBL" id="VTRV01000174">
    <property type="protein sequence ID" value="TZF85247.1"/>
    <property type="molecule type" value="Genomic_DNA"/>
</dbReference>
<keyword evidence="2" id="KW-1185">Reference proteome</keyword>
<name>A0A5D8YSA7_9GAMM</name>
<proteinExistence type="predicted"/>